<protein>
    <recommendedName>
        <fullName evidence="7">MAM domain-containing protein</fullName>
    </recommendedName>
</protein>
<evidence type="ECO:0000313" key="5">
    <source>
        <dbReference type="EMBL" id="VDI46890.1"/>
    </source>
</evidence>
<proteinExistence type="predicted"/>
<keyword evidence="2" id="KW-1133">Transmembrane helix</keyword>
<dbReference type="InterPro" id="IPR013098">
    <property type="entry name" value="Ig_I-set"/>
</dbReference>
<dbReference type="SUPFAM" id="SSF48726">
    <property type="entry name" value="Immunoglobulin"/>
    <property type="match status" value="1"/>
</dbReference>
<dbReference type="Pfam" id="PF07679">
    <property type="entry name" value="I-set"/>
    <property type="match status" value="1"/>
</dbReference>
<comment type="caution">
    <text evidence="5">The sequence shown here is derived from an EMBL/GenBank/DDBJ whole genome shotgun (WGS) entry which is preliminary data.</text>
</comment>
<feature type="region of interest" description="Disordered" evidence="1">
    <location>
        <begin position="184"/>
        <end position="259"/>
    </location>
</feature>
<sequence>MSDLLSLLKSIARQMTFDHCLPIFGYVDNSRYCNTNMTCLSDKNFKMEIKSLSRTILICLTTLYTALFIILSLWQYYKTYTLKHEYLYESEKLRALESRCKSEDTMSSETQEMIYFLKNTKHLPNNIVKDILEVLEPENRVGKALHKRQTSSSLHAMFQQLLTMQESILEQHCTSSNGTVCSRGIKGQPGTKGTKGPQGLSGVKGNHGMPGDKGLPGLNGLVGDPGYQGPLGPQGDKGQRGLPGLRGVPGMKGEKGLKGEIGDPVIMGLKGEQGSQGLRGQKGDIGLNGTPGLTGAKGFKGQLGEMGQKGDQGPKGPDGKVLDEDCACKLKQQSRSNQGIQVGSKNIVIDCKNSTGLFGLVTWMKDSSSLDPRVKLSSDKHQLTIPDVLPNDQGNYTCFINGRKIATYELKVKGITKYNCDFEAGDICLWKQVPSDNFDWLSHRAGTTSTATGPSHDHTIGNVRGTYLYIETSSHNQNEYADLVSPLMTGNQDRCLSLWYHMFGSDIDQLEIGIIQKNQTPANYLVLQVLSGDQGFQWNRMNVTLSSTSDFEVSIRGYKGKGYHGDIAIDDIIVYDGKCQN</sequence>
<dbReference type="Gene3D" id="2.60.40.10">
    <property type="entry name" value="Immunoglobulins"/>
    <property type="match status" value="1"/>
</dbReference>
<evidence type="ECO:0000256" key="1">
    <source>
        <dbReference type="SAM" id="MobiDB-lite"/>
    </source>
</evidence>
<dbReference type="InterPro" id="IPR051560">
    <property type="entry name" value="MAM_domain-containing"/>
</dbReference>
<dbReference type="CDD" id="cd06263">
    <property type="entry name" value="MAM"/>
    <property type="match status" value="1"/>
</dbReference>
<dbReference type="InterPro" id="IPR003599">
    <property type="entry name" value="Ig_sub"/>
</dbReference>
<dbReference type="Gene3D" id="2.60.120.200">
    <property type="match status" value="1"/>
</dbReference>
<dbReference type="GO" id="GO:0016020">
    <property type="term" value="C:membrane"/>
    <property type="evidence" value="ECO:0007669"/>
    <property type="project" value="InterPro"/>
</dbReference>
<dbReference type="PANTHER" id="PTHR23282">
    <property type="entry name" value="APICAL ENDOSOMAL GLYCOPROTEIN PRECURSOR"/>
    <property type="match status" value="1"/>
</dbReference>
<reference evidence="5" key="1">
    <citation type="submission" date="2018-11" db="EMBL/GenBank/DDBJ databases">
        <authorList>
            <person name="Alioto T."/>
            <person name="Alioto T."/>
        </authorList>
    </citation>
    <scope>NUCLEOTIDE SEQUENCE</scope>
</reference>
<dbReference type="InterPro" id="IPR007110">
    <property type="entry name" value="Ig-like_dom"/>
</dbReference>
<dbReference type="EMBL" id="UYJE01006544">
    <property type="protein sequence ID" value="VDI46890.1"/>
    <property type="molecule type" value="Genomic_DNA"/>
</dbReference>
<dbReference type="InterPro" id="IPR013783">
    <property type="entry name" value="Ig-like_fold"/>
</dbReference>
<evidence type="ECO:0000313" key="6">
    <source>
        <dbReference type="Proteomes" id="UP000596742"/>
    </source>
</evidence>
<feature type="domain" description="Ig-like" evidence="4">
    <location>
        <begin position="317"/>
        <end position="413"/>
    </location>
</feature>
<dbReference type="Proteomes" id="UP000596742">
    <property type="component" value="Unassembled WGS sequence"/>
</dbReference>
<keyword evidence="6" id="KW-1185">Reference proteome</keyword>
<dbReference type="InterPro" id="IPR000998">
    <property type="entry name" value="MAM_dom"/>
</dbReference>
<dbReference type="InterPro" id="IPR013320">
    <property type="entry name" value="ConA-like_dom_sf"/>
</dbReference>
<gene>
    <name evidence="5" type="ORF">MGAL_10B026954</name>
</gene>
<evidence type="ECO:0000259" key="3">
    <source>
        <dbReference type="PROSITE" id="PS50060"/>
    </source>
</evidence>
<evidence type="ECO:0000259" key="4">
    <source>
        <dbReference type="PROSITE" id="PS50835"/>
    </source>
</evidence>
<keyword evidence="2" id="KW-0812">Transmembrane</keyword>
<evidence type="ECO:0000256" key="2">
    <source>
        <dbReference type="SAM" id="Phobius"/>
    </source>
</evidence>
<accession>A0A8B6FCG6</accession>
<dbReference type="SUPFAM" id="SSF49899">
    <property type="entry name" value="Concanavalin A-like lectins/glucanases"/>
    <property type="match status" value="1"/>
</dbReference>
<feature type="transmembrane region" description="Helical" evidence="2">
    <location>
        <begin position="56"/>
        <end position="77"/>
    </location>
</feature>
<dbReference type="SMART" id="SM00137">
    <property type="entry name" value="MAM"/>
    <property type="match status" value="1"/>
</dbReference>
<dbReference type="OrthoDB" id="412155at2759"/>
<feature type="domain" description="MAM" evidence="3">
    <location>
        <begin position="418"/>
        <end position="581"/>
    </location>
</feature>
<dbReference type="Pfam" id="PF00629">
    <property type="entry name" value="MAM"/>
    <property type="match status" value="1"/>
</dbReference>
<keyword evidence="2" id="KW-0472">Membrane</keyword>
<dbReference type="PANTHER" id="PTHR23282:SF101">
    <property type="entry name" value="MAM DOMAIN-CONTAINING PROTEIN"/>
    <property type="match status" value="1"/>
</dbReference>
<feature type="compositionally biased region" description="Low complexity" evidence="1">
    <location>
        <begin position="186"/>
        <end position="198"/>
    </location>
</feature>
<dbReference type="PRINTS" id="PR00020">
    <property type="entry name" value="MAMDOMAIN"/>
</dbReference>
<dbReference type="InterPro" id="IPR008160">
    <property type="entry name" value="Collagen"/>
</dbReference>
<name>A0A8B6FCG6_MYTGA</name>
<dbReference type="InterPro" id="IPR036179">
    <property type="entry name" value="Ig-like_dom_sf"/>
</dbReference>
<dbReference type="PROSITE" id="PS50060">
    <property type="entry name" value="MAM_2"/>
    <property type="match status" value="1"/>
</dbReference>
<dbReference type="AlphaFoldDB" id="A0A8B6FCG6"/>
<dbReference type="SMART" id="SM00409">
    <property type="entry name" value="IG"/>
    <property type="match status" value="1"/>
</dbReference>
<organism evidence="5 6">
    <name type="scientific">Mytilus galloprovincialis</name>
    <name type="common">Mediterranean mussel</name>
    <dbReference type="NCBI Taxonomy" id="29158"/>
    <lineage>
        <taxon>Eukaryota</taxon>
        <taxon>Metazoa</taxon>
        <taxon>Spiralia</taxon>
        <taxon>Lophotrochozoa</taxon>
        <taxon>Mollusca</taxon>
        <taxon>Bivalvia</taxon>
        <taxon>Autobranchia</taxon>
        <taxon>Pteriomorphia</taxon>
        <taxon>Mytilida</taxon>
        <taxon>Mytiloidea</taxon>
        <taxon>Mytilidae</taxon>
        <taxon>Mytilinae</taxon>
        <taxon>Mytilus</taxon>
    </lineage>
</organism>
<evidence type="ECO:0008006" key="7">
    <source>
        <dbReference type="Google" id="ProtNLM"/>
    </source>
</evidence>
<dbReference type="Pfam" id="PF01391">
    <property type="entry name" value="Collagen"/>
    <property type="match status" value="2"/>
</dbReference>
<dbReference type="PROSITE" id="PS50835">
    <property type="entry name" value="IG_LIKE"/>
    <property type="match status" value="1"/>
</dbReference>